<dbReference type="Proteomes" id="UP000008370">
    <property type="component" value="Unassembled WGS sequence"/>
</dbReference>
<evidence type="ECO:0000259" key="2">
    <source>
        <dbReference type="Pfam" id="PF10180"/>
    </source>
</evidence>
<feature type="region of interest" description="Disordered" evidence="1">
    <location>
        <begin position="1"/>
        <end position="184"/>
    </location>
</feature>
<reference evidence="3 4" key="1">
    <citation type="journal article" date="2012" name="BMC Genomics">
        <title>Comparative genomics of the white-rot fungi, Phanerochaete carnosa and P. chrysosporium, to elucidate the genetic basis of the distinct wood types they colonize.</title>
        <authorList>
            <person name="Suzuki H."/>
            <person name="MacDonald J."/>
            <person name="Syed K."/>
            <person name="Salamov A."/>
            <person name="Hori C."/>
            <person name="Aerts A."/>
            <person name="Henrissat B."/>
            <person name="Wiebenga A."/>
            <person name="vanKuyk P.A."/>
            <person name="Barry K."/>
            <person name="Lindquist E."/>
            <person name="LaButti K."/>
            <person name="Lapidus A."/>
            <person name="Lucas S."/>
            <person name="Coutinho P."/>
            <person name="Gong Y."/>
            <person name="Samejima M."/>
            <person name="Mahadevan R."/>
            <person name="Abou-Zaid M."/>
            <person name="de Vries R.P."/>
            <person name="Igarashi K."/>
            <person name="Yadav J.S."/>
            <person name="Grigoriev I.V."/>
            <person name="Master E.R."/>
        </authorList>
    </citation>
    <scope>NUCLEOTIDE SEQUENCE [LARGE SCALE GENOMIC DNA]</scope>
    <source>
        <strain evidence="3 4">HHB-10118-sp</strain>
    </source>
</reference>
<dbReference type="AlphaFoldDB" id="K5V9F8"/>
<dbReference type="Pfam" id="PF10180">
    <property type="entry name" value="WKF"/>
    <property type="match status" value="1"/>
</dbReference>
<dbReference type="EMBL" id="JH930469">
    <property type="protein sequence ID" value="EKM59461.1"/>
    <property type="molecule type" value="Genomic_DNA"/>
</dbReference>
<keyword evidence="4" id="KW-1185">Reference proteome</keyword>
<accession>K5V9F8</accession>
<sequence length="322" mass="36002">MGIAVVETSQQKSKKSSRDKTVDIPVAIEAGPSNAEDEGKEKKGKKKRRVDEGVADGELDNTRVFAEGNIADITRQEKKKRRSERKDGEEDATTNVEVDMAEGGGEKKRKKDKKGKEREEAEMTVATTSEDKEEGASKKKSKKRKTRKEDNSQEIAEEEAKPKKKRKRSSSGFPDPGEDDSLSDQARKALSYAYLQAEEPLSWKFNKARQNWLLRNVWSAEAIPDTYVSLTKKYLSSVQGGVRETLIKTCHDVLAEKPQEEAKPQIAAELAPVESEDKPAVKTNAKVKFDVPTEIFKASITLQSKQQRAQELLEVFTSEKAS</sequence>
<protein>
    <recommendedName>
        <fullName evidence="2">WKF domain-containing protein</fullName>
    </recommendedName>
</protein>
<evidence type="ECO:0000313" key="4">
    <source>
        <dbReference type="Proteomes" id="UP000008370"/>
    </source>
</evidence>
<dbReference type="PANTHER" id="PTHR22306">
    <property type="entry name" value="CHROMOSOME 7 OPEN READING FRAME 50"/>
    <property type="match status" value="1"/>
</dbReference>
<dbReference type="RefSeq" id="XP_007392021.1">
    <property type="nucleotide sequence ID" value="XM_007391959.1"/>
</dbReference>
<dbReference type="InterPro" id="IPR019327">
    <property type="entry name" value="WKF"/>
</dbReference>
<dbReference type="STRING" id="650164.K5V9F8"/>
<evidence type="ECO:0000313" key="3">
    <source>
        <dbReference type="EMBL" id="EKM59461.1"/>
    </source>
</evidence>
<proteinExistence type="predicted"/>
<dbReference type="GeneID" id="18914801"/>
<feature type="domain" description="WKF" evidence="2">
    <location>
        <begin position="192"/>
        <end position="253"/>
    </location>
</feature>
<dbReference type="PANTHER" id="PTHR22306:SF2">
    <property type="entry name" value="CHROMOSOME 7 OPEN READING FRAME 50"/>
    <property type="match status" value="1"/>
</dbReference>
<name>K5V9F8_PHACS</name>
<dbReference type="InParanoid" id="K5V9F8"/>
<dbReference type="OrthoDB" id="10261563at2759"/>
<gene>
    <name evidence="3" type="ORF">PHACADRAFT_249966</name>
</gene>
<dbReference type="KEGG" id="pco:PHACADRAFT_249966"/>
<organism evidence="3 4">
    <name type="scientific">Phanerochaete carnosa (strain HHB-10118-sp)</name>
    <name type="common">White-rot fungus</name>
    <name type="synonym">Peniophora carnosa</name>
    <dbReference type="NCBI Taxonomy" id="650164"/>
    <lineage>
        <taxon>Eukaryota</taxon>
        <taxon>Fungi</taxon>
        <taxon>Dikarya</taxon>
        <taxon>Basidiomycota</taxon>
        <taxon>Agaricomycotina</taxon>
        <taxon>Agaricomycetes</taxon>
        <taxon>Polyporales</taxon>
        <taxon>Phanerochaetaceae</taxon>
        <taxon>Phanerochaete</taxon>
    </lineage>
</organism>
<dbReference type="HOGENOM" id="CLU_071643_0_0_1"/>
<evidence type="ECO:0000256" key="1">
    <source>
        <dbReference type="SAM" id="MobiDB-lite"/>
    </source>
</evidence>